<dbReference type="GO" id="GO:0008721">
    <property type="term" value="F:D-serine ammonia-lyase activity"/>
    <property type="evidence" value="ECO:0007669"/>
    <property type="project" value="TreeGrafter"/>
</dbReference>
<dbReference type="PANTHER" id="PTHR28004">
    <property type="entry name" value="ZGC:162816-RELATED"/>
    <property type="match status" value="1"/>
</dbReference>
<dbReference type="InterPro" id="IPR026956">
    <property type="entry name" value="D-ser_dehydrat-like_dom"/>
</dbReference>
<organism evidence="4 5">
    <name type="scientific">Perkinsus olseni</name>
    <name type="common">Perkinsus atlanticus</name>
    <dbReference type="NCBI Taxonomy" id="32597"/>
    <lineage>
        <taxon>Eukaryota</taxon>
        <taxon>Sar</taxon>
        <taxon>Alveolata</taxon>
        <taxon>Perkinsozoa</taxon>
        <taxon>Perkinsea</taxon>
        <taxon>Perkinsida</taxon>
        <taxon>Perkinsidae</taxon>
        <taxon>Perkinsus</taxon>
    </lineage>
</organism>
<dbReference type="GO" id="GO:0036088">
    <property type="term" value="P:D-serine catabolic process"/>
    <property type="evidence" value="ECO:0007669"/>
    <property type="project" value="TreeGrafter"/>
</dbReference>
<dbReference type="Pfam" id="PF01168">
    <property type="entry name" value="Ala_racemase_N"/>
    <property type="match status" value="1"/>
</dbReference>
<reference evidence="4 5" key="1">
    <citation type="submission" date="2020-04" db="EMBL/GenBank/DDBJ databases">
        <title>Perkinsus olseni comparative genomics.</title>
        <authorList>
            <person name="Bogema D.R."/>
        </authorList>
    </citation>
    <scope>NUCLEOTIDE SEQUENCE [LARGE SCALE GENOMIC DNA]</scope>
    <source>
        <strain evidence="4">00978-12</strain>
    </source>
</reference>
<dbReference type="Proteomes" id="UP000541610">
    <property type="component" value="Unassembled WGS sequence"/>
</dbReference>
<evidence type="ECO:0000256" key="1">
    <source>
        <dbReference type="ARBA" id="ARBA00005323"/>
    </source>
</evidence>
<evidence type="ECO:0000313" key="5">
    <source>
        <dbReference type="Proteomes" id="UP000541610"/>
    </source>
</evidence>
<evidence type="ECO:0000313" key="4">
    <source>
        <dbReference type="EMBL" id="KAF4689159.1"/>
    </source>
</evidence>
<dbReference type="InterPro" id="IPR051466">
    <property type="entry name" value="D-amino_acid_metab_enzyme"/>
</dbReference>
<dbReference type="Pfam" id="PF14031">
    <property type="entry name" value="D-ser_dehydrat"/>
    <property type="match status" value="1"/>
</dbReference>
<dbReference type="EMBL" id="JABANP010000132">
    <property type="protein sequence ID" value="KAF4689159.1"/>
    <property type="molecule type" value="Genomic_DNA"/>
</dbReference>
<evidence type="ECO:0000256" key="2">
    <source>
        <dbReference type="ARBA" id="ARBA00023239"/>
    </source>
</evidence>
<dbReference type="InterPro" id="IPR001608">
    <property type="entry name" value="Ala_racemase_N"/>
</dbReference>
<proteinExistence type="inferred from homology"/>
<name>A0A7J6NZ53_PEROL</name>
<dbReference type="InterPro" id="IPR042208">
    <property type="entry name" value="D-ser_dehydrat-like_sf"/>
</dbReference>
<comment type="similarity">
    <text evidence="1">Belongs to the DSD1 family.</text>
</comment>
<feature type="domain" description="D-serine dehydratase-like" evidence="3">
    <location>
        <begin position="281"/>
        <end position="398"/>
    </location>
</feature>
<protein>
    <recommendedName>
        <fullName evidence="3">D-serine dehydratase-like domain-containing protein</fullName>
    </recommendedName>
</protein>
<dbReference type="Gene3D" id="2.40.37.20">
    <property type="entry name" value="D-serine dehydratase-like domain"/>
    <property type="match status" value="1"/>
</dbReference>
<dbReference type="SMART" id="SM01119">
    <property type="entry name" value="D-ser_dehydrat"/>
    <property type="match status" value="1"/>
</dbReference>
<evidence type="ECO:0000259" key="3">
    <source>
        <dbReference type="SMART" id="SM01119"/>
    </source>
</evidence>
<dbReference type="InterPro" id="IPR029066">
    <property type="entry name" value="PLP-binding_barrel"/>
</dbReference>
<dbReference type="PANTHER" id="PTHR28004:SF2">
    <property type="entry name" value="D-SERINE DEHYDRATASE"/>
    <property type="match status" value="1"/>
</dbReference>
<gene>
    <name evidence="4" type="ORF">FOZ60_002030</name>
</gene>
<accession>A0A7J6NZ53</accession>
<comment type="caution">
    <text evidence="4">The sequence shown here is derived from an EMBL/GenBank/DDBJ whole genome shotgun (WGS) entry which is preliminary data.</text>
</comment>
<keyword evidence="2" id="KW-0456">Lyase</keyword>
<dbReference type="AlphaFoldDB" id="A0A7J6NZ53"/>
<sequence>MRAATSSSSLRQLQALGRHLSRIETPRLVVMESAFAYNREKMDNIFNSHENLLKCNFRPHAKAHKSPAIARIQLEDGAVGFACQTLTEAEACVKGGAKDILLSNEPPLQPDSLKRLVDIASRIDSLKVCVDHPHQVACLSAAVMQYNPKVNVECVVDVDVGQGRCGLSTPAEAVTLAQSVLRLEGQGVTFKGGIQAYHGGIQHIRDPVDRKNESDVVVQIVEEVRREFSRAGLEITSVTGGGTGSFTMEGNSGQFTEVQPGSYLFMDADYCANHDAIFKPSLFVLASIISIGDGRLVLDVGTKGMDYSCIKSPVFYGSVPNGRGPVEVSPYFGAAGGAAKGITVHCAGDEHTVLKGSNESLRALVGDRHCARPGGAVLIQPAHCDPTVNMYDHMLYVEDETATVKDVPLSSSSIYSVIMFMRSHLLFSSPKPAPAEEEVVVPDSVVCLFADLRSAAIAVVSKIKTDRSSPEAVQTVCHVMGQAETCRRIASLLLLSYDELLSIPRRSTVWGMRRQAQWVDSLLQVSAEGQTLHGAVGIIRNALDELRFATGESDDNDGTSELLEQVGRQLVGDAAMLSSYPAHIKIQAGAVSIVLGFVPDKATLSLVEKRLSQIYEAADTTAESILKRKHLPIKLDQQHTFNVEGLSFQSD</sequence>
<dbReference type="SUPFAM" id="SSF51419">
    <property type="entry name" value="PLP-binding barrel"/>
    <property type="match status" value="1"/>
</dbReference>
<dbReference type="OrthoDB" id="20198at2759"/>
<dbReference type="Gene3D" id="3.20.20.10">
    <property type="entry name" value="Alanine racemase"/>
    <property type="match status" value="1"/>
</dbReference>